<dbReference type="EMBL" id="WQMS01000002">
    <property type="protein sequence ID" value="MVO76924.1"/>
    <property type="molecule type" value="Genomic_DNA"/>
</dbReference>
<evidence type="ECO:0000313" key="4">
    <source>
        <dbReference type="EMBL" id="MVO76924.1"/>
    </source>
</evidence>
<dbReference type="PANTHER" id="PTHR43420:SF3">
    <property type="entry name" value="N-ACETYLTRANSFERASE DOMAIN-CONTAINING PROTEIN"/>
    <property type="match status" value="1"/>
</dbReference>
<dbReference type="Gene3D" id="3.40.630.30">
    <property type="match status" value="1"/>
</dbReference>
<accession>A0A6I4IXQ3</accession>
<keyword evidence="2" id="KW-0012">Acyltransferase</keyword>
<dbReference type="PROSITE" id="PS51186">
    <property type="entry name" value="GNAT"/>
    <property type="match status" value="1"/>
</dbReference>
<evidence type="ECO:0000313" key="5">
    <source>
        <dbReference type="Proteomes" id="UP000441389"/>
    </source>
</evidence>
<protein>
    <submittedName>
        <fullName evidence="4">GNAT family N-acetyltransferase</fullName>
    </submittedName>
</protein>
<dbReference type="AlphaFoldDB" id="A0A6I4IXQ3"/>
<dbReference type="Pfam" id="PF08445">
    <property type="entry name" value="FR47"/>
    <property type="match status" value="1"/>
</dbReference>
<dbReference type="InterPro" id="IPR013653">
    <property type="entry name" value="GCN5-like_dom"/>
</dbReference>
<evidence type="ECO:0000259" key="3">
    <source>
        <dbReference type="PROSITE" id="PS51186"/>
    </source>
</evidence>
<keyword evidence="5" id="KW-1185">Reference proteome</keyword>
<organism evidence="4 5">
    <name type="scientific">Sphingomonas horti</name>
    <dbReference type="NCBI Taxonomy" id="2682842"/>
    <lineage>
        <taxon>Bacteria</taxon>
        <taxon>Pseudomonadati</taxon>
        <taxon>Pseudomonadota</taxon>
        <taxon>Alphaproteobacteria</taxon>
        <taxon>Sphingomonadales</taxon>
        <taxon>Sphingomonadaceae</taxon>
        <taxon>Sphingomonas</taxon>
    </lineage>
</organism>
<sequence length="232" mass="24457">MTDHPLDRPVWNALTTRQASLAIGDARARRYRPKINLFAAGAEPSDACAAAIGAFLDGGPIGLVEAAPFPPIPGAGIEKQAAVDQMVARASPGVMEGFAYQVLGEEDAPEMLALATLTAPGPFFAGTHRMGHFIGVREGGRLIAMAGQRMRVPGFTEVSAVCTHPDFRGRGLAGRLMRVLIDRIVGEGDAAFLHVYPDNAGAIALYEALGFRLRAQLTFTVLRRGPGGLSPA</sequence>
<dbReference type="InterPro" id="IPR050680">
    <property type="entry name" value="YpeA/RimI_acetyltransf"/>
</dbReference>
<comment type="caution">
    <text evidence="4">The sequence shown here is derived from an EMBL/GenBank/DDBJ whole genome shotgun (WGS) entry which is preliminary data.</text>
</comment>
<feature type="domain" description="N-acetyltransferase" evidence="3">
    <location>
        <begin position="98"/>
        <end position="232"/>
    </location>
</feature>
<dbReference type="PANTHER" id="PTHR43420">
    <property type="entry name" value="ACETYLTRANSFERASE"/>
    <property type="match status" value="1"/>
</dbReference>
<reference evidence="4 5" key="1">
    <citation type="submission" date="2019-12" db="EMBL/GenBank/DDBJ databases">
        <authorList>
            <person name="Huq M.A."/>
        </authorList>
    </citation>
    <scope>NUCLEOTIDE SEQUENCE [LARGE SCALE GENOMIC DNA]</scope>
    <source>
        <strain evidence="4 5">MAH-20</strain>
    </source>
</reference>
<evidence type="ECO:0000256" key="2">
    <source>
        <dbReference type="ARBA" id="ARBA00023315"/>
    </source>
</evidence>
<dbReference type="RefSeq" id="WP_157025905.1">
    <property type="nucleotide sequence ID" value="NZ_WQMS01000002.1"/>
</dbReference>
<proteinExistence type="predicted"/>
<dbReference type="Proteomes" id="UP000441389">
    <property type="component" value="Unassembled WGS sequence"/>
</dbReference>
<gene>
    <name evidence="4" type="ORF">GON01_03090</name>
</gene>
<dbReference type="CDD" id="cd04301">
    <property type="entry name" value="NAT_SF"/>
    <property type="match status" value="1"/>
</dbReference>
<dbReference type="InterPro" id="IPR016181">
    <property type="entry name" value="Acyl_CoA_acyltransferase"/>
</dbReference>
<dbReference type="InterPro" id="IPR000182">
    <property type="entry name" value="GNAT_dom"/>
</dbReference>
<dbReference type="GO" id="GO:0016747">
    <property type="term" value="F:acyltransferase activity, transferring groups other than amino-acyl groups"/>
    <property type="evidence" value="ECO:0007669"/>
    <property type="project" value="InterPro"/>
</dbReference>
<name>A0A6I4IXQ3_9SPHN</name>
<dbReference type="SUPFAM" id="SSF55729">
    <property type="entry name" value="Acyl-CoA N-acyltransferases (Nat)"/>
    <property type="match status" value="1"/>
</dbReference>
<keyword evidence="1 4" id="KW-0808">Transferase</keyword>
<evidence type="ECO:0000256" key="1">
    <source>
        <dbReference type="ARBA" id="ARBA00022679"/>
    </source>
</evidence>